<dbReference type="EMBL" id="VDFV01000001">
    <property type="protein sequence ID" value="TNC74822.1"/>
    <property type="molecule type" value="Genomic_DNA"/>
</dbReference>
<dbReference type="PANTHER" id="PTHR46638">
    <property type="entry name" value="CORRINOID ADENOSYLTRANSFERASE"/>
    <property type="match status" value="1"/>
</dbReference>
<keyword evidence="13" id="KW-0808">Transferase</keyword>
<dbReference type="NCBIfam" id="NF004637">
    <property type="entry name" value="PRK05986.1"/>
    <property type="match status" value="1"/>
</dbReference>
<reference evidence="13 14" key="1">
    <citation type="submission" date="2019-06" db="EMBL/GenBank/DDBJ databases">
        <authorList>
            <person name="Jiang L."/>
        </authorList>
    </citation>
    <scope>NUCLEOTIDE SEQUENCE [LARGE SCALE GENOMIC DNA]</scope>
    <source>
        <strain evidence="13 14">YIM 48858</strain>
    </source>
</reference>
<dbReference type="PANTHER" id="PTHR46638:SF1">
    <property type="entry name" value="CORRINOID ADENOSYLTRANSFERASE"/>
    <property type="match status" value="1"/>
</dbReference>
<dbReference type="Gene3D" id="3.40.630.30">
    <property type="match status" value="1"/>
</dbReference>
<feature type="domain" description="N-acetyltransferase" evidence="12">
    <location>
        <begin position="67"/>
        <end position="220"/>
    </location>
</feature>
<organism evidence="13 14">
    <name type="scientific">Rubellimicrobium roseum</name>
    <dbReference type="NCBI Taxonomy" id="687525"/>
    <lineage>
        <taxon>Bacteria</taxon>
        <taxon>Pseudomonadati</taxon>
        <taxon>Pseudomonadota</taxon>
        <taxon>Alphaproteobacteria</taxon>
        <taxon>Rhodobacterales</taxon>
        <taxon>Roseobacteraceae</taxon>
        <taxon>Rubellimicrobium</taxon>
    </lineage>
</organism>
<comment type="pathway">
    <text evidence="1">Cofactor biosynthesis; adenosylcobalamin biosynthesis; adenosylcobalamin from cob(II)yrinate a,c-diamide: step 2/7.</text>
</comment>
<evidence type="ECO:0000256" key="3">
    <source>
        <dbReference type="ARBA" id="ARBA00012454"/>
    </source>
</evidence>
<evidence type="ECO:0000259" key="12">
    <source>
        <dbReference type="PROSITE" id="PS51186"/>
    </source>
</evidence>
<dbReference type="AlphaFoldDB" id="A0A5C4NL25"/>
<evidence type="ECO:0000256" key="4">
    <source>
        <dbReference type="ARBA" id="ARBA00023244"/>
    </source>
</evidence>
<gene>
    <name evidence="13" type="primary">cobO</name>
    <name evidence="13" type="ORF">FHG71_01435</name>
</gene>
<comment type="catalytic activity">
    <reaction evidence="9">
        <text>2 cob(II)yrinate a,c diamide + reduced [electron-transfer flavoprotein] + 2 ATP = 2 adenosylcob(III)yrinate a,c-diamide + 2 triphosphate + oxidized [electron-transfer flavoprotein] + 3 H(+)</text>
        <dbReference type="Rhea" id="RHEA:11528"/>
        <dbReference type="Rhea" id="RHEA-COMP:10685"/>
        <dbReference type="Rhea" id="RHEA-COMP:10686"/>
        <dbReference type="ChEBI" id="CHEBI:15378"/>
        <dbReference type="ChEBI" id="CHEBI:18036"/>
        <dbReference type="ChEBI" id="CHEBI:30616"/>
        <dbReference type="ChEBI" id="CHEBI:57692"/>
        <dbReference type="ChEBI" id="CHEBI:58307"/>
        <dbReference type="ChEBI" id="CHEBI:58503"/>
        <dbReference type="ChEBI" id="CHEBI:58537"/>
        <dbReference type="EC" id="2.5.1.17"/>
    </reaction>
</comment>
<dbReference type="InterPro" id="IPR000182">
    <property type="entry name" value="GNAT_dom"/>
</dbReference>
<evidence type="ECO:0000256" key="11">
    <source>
        <dbReference type="SAM" id="MobiDB-lite"/>
    </source>
</evidence>
<dbReference type="GO" id="GO:0006779">
    <property type="term" value="P:porphyrin-containing compound biosynthetic process"/>
    <property type="evidence" value="ECO:0007669"/>
    <property type="project" value="UniProtKB-KW"/>
</dbReference>
<dbReference type="Proteomes" id="UP000305709">
    <property type="component" value="Unassembled WGS sequence"/>
</dbReference>
<dbReference type="PROSITE" id="PS51186">
    <property type="entry name" value="GNAT"/>
    <property type="match status" value="1"/>
</dbReference>
<name>A0A5C4NL25_9RHOB</name>
<dbReference type="SUPFAM" id="SSF55729">
    <property type="entry name" value="Acyl-CoA N-acyltransferases (Nat)"/>
    <property type="match status" value="1"/>
</dbReference>
<evidence type="ECO:0000256" key="1">
    <source>
        <dbReference type="ARBA" id="ARBA00005121"/>
    </source>
</evidence>
<dbReference type="Pfam" id="PF02572">
    <property type="entry name" value="CobA_CobO_BtuR"/>
    <property type="match status" value="1"/>
</dbReference>
<protein>
    <recommendedName>
        <fullName evidence="3">corrinoid adenosyltransferase</fullName>
        <ecNumber evidence="3">2.5.1.17</ecNumber>
    </recommendedName>
    <alternativeName>
        <fullName evidence="6">Cob(II)alamin adenosyltransferase</fullName>
    </alternativeName>
    <alternativeName>
        <fullName evidence="8">Cob(II)yrinic acid a,c-diamide adenosyltransferase</fullName>
    </alternativeName>
    <alternativeName>
        <fullName evidence="7">Cobinamide/cobalamin adenosyltransferase</fullName>
    </alternativeName>
</protein>
<comment type="similarity">
    <text evidence="2">Belongs to the Cob(I)alamin adenosyltransferase family.</text>
</comment>
<dbReference type="NCBIfam" id="TIGR00708">
    <property type="entry name" value="cobA"/>
    <property type="match status" value="1"/>
</dbReference>
<evidence type="ECO:0000256" key="9">
    <source>
        <dbReference type="ARBA" id="ARBA00048555"/>
    </source>
</evidence>
<dbReference type="GO" id="GO:0016747">
    <property type="term" value="F:acyltransferase activity, transferring groups other than amino-acyl groups"/>
    <property type="evidence" value="ECO:0007669"/>
    <property type="project" value="InterPro"/>
</dbReference>
<dbReference type="GO" id="GO:0008817">
    <property type="term" value="F:corrinoid adenosyltransferase activity"/>
    <property type="evidence" value="ECO:0007669"/>
    <property type="project" value="UniProtKB-EC"/>
</dbReference>
<dbReference type="InterPro" id="IPR016181">
    <property type="entry name" value="Acyl_CoA_acyltransferase"/>
</dbReference>
<keyword evidence="14" id="KW-1185">Reference proteome</keyword>
<evidence type="ECO:0000256" key="10">
    <source>
        <dbReference type="ARBA" id="ARBA00048692"/>
    </source>
</evidence>
<dbReference type="Gene3D" id="3.40.50.300">
    <property type="entry name" value="P-loop containing nucleotide triphosphate hydrolases"/>
    <property type="match status" value="1"/>
</dbReference>
<feature type="compositionally biased region" description="Pro residues" evidence="11">
    <location>
        <begin position="49"/>
        <end position="64"/>
    </location>
</feature>
<dbReference type="CDD" id="cd00561">
    <property type="entry name" value="CobA_ACA"/>
    <property type="match status" value="1"/>
</dbReference>
<dbReference type="InterPro" id="IPR003724">
    <property type="entry name" value="CblAdoTrfase_CobA"/>
</dbReference>
<feature type="compositionally biased region" description="Low complexity" evidence="11">
    <location>
        <begin position="34"/>
        <end position="44"/>
    </location>
</feature>
<comment type="function">
    <text evidence="5">Required for both de novo synthesis of the corrin ring for the assimilation of exogenous corrinoids. Participates in the adenosylation of a variety of incomplete and complete corrinoids.</text>
</comment>
<dbReference type="SUPFAM" id="SSF52540">
    <property type="entry name" value="P-loop containing nucleoside triphosphate hydrolases"/>
    <property type="match status" value="1"/>
</dbReference>
<dbReference type="GO" id="GO:0009236">
    <property type="term" value="P:cobalamin biosynthetic process"/>
    <property type="evidence" value="ECO:0007669"/>
    <property type="project" value="UniProtKB-UniPathway"/>
</dbReference>
<keyword evidence="4" id="KW-0627">Porphyrin biosynthesis</keyword>
<evidence type="ECO:0000256" key="6">
    <source>
        <dbReference type="ARBA" id="ARBA00031529"/>
    </source>
</evidence>
<comment type="catalytic activity">
    <reaction evidence="10">
        <text>2 cob(II)alamin + reduced [electron-transfer flavoprotein] + 2 ATP = 2 adenosylcob(III)alamin + 2 triphosphate + oxidized [electron-transfer flavoprotein] + 3 H(+)</text>
        <dbReference type="Rhea" id="RHEA:28671"/>
        <dbReference type="Rhea" id="RHEA-COMP:10685"/>
        <dbReference type="Rhea" id="RHEA-COMP:10686"/>
        <dbReference type="ChEBI" id="CHEBI:15378"/>
        <dbReference type="ChEBI" id="CHEBI:16304"/>
        <dbReference type="ChEBI" id="CHEBI:18036"/>
        <dbReference type="ChEBI" id="CHEBI:18408"/>
        <dbReference type="ChEBI" id="CHEBI:30616"/>
        <dbReference type="ChEBI" id="CHEBI:57692"/>
        <dbReference type="ChEBI" id="CHEBI:58307"/>
        <dbReference type="EC" id="2.5.1.17"/>
    </reaction>
</comment>
<dbReference type="Pfam" id="PF12557">
    <property type="entry name" value="Co_AT_N"/>
    <property type="match status" value="1"/>
</dbReference>
<dbReference type="EC" id="2.5.1.17" evidence="3"/>
<evidence type="ECO:0000256" key="8">
    <source>
        <dbReference type="ARBA" id="ARBA00033354"/>
    </source>
</evidence>
<evidence type="ECO:0000313" key="14">
    <source>
        <dbReference type="Proteomes" id="UP000305709"/>
    </source>
</evidence>
<dbReference type="Pfam" id="PF00583">
    <property type="entry name" value="Acetyltransf_1"/>
    <property type="match status" value="1"/>
</dbReference>
<evidence type="ECO:0000313" key="13">
    <source>
        <dbReference type="EMBL" id="TNC74822.1"/>
    </source>
</evidence>
<feature type="region of interest" description="Disordered" evidence="11">
    <location>
        <begin position="1"/>
        <end position="72"/>
    </location>
</feature>
<accession>A0A5C4NL25</accession>
<dbReference type="GO" id="GO:0005524">
    <property type="term" value="F:ATP binding"/>
    <property type="evidence" value="ECO:0007669"/>
    <property type="project" value="InterPro"/>
</dbReference>
<dbReference type="UniPathway" id="UPA00148">
    <property type="reaction ID" value="UER00233"/>
</dbReference>
<comment type="caution">
    <text evidence="13">The sequence shown here is derived from an EMBL/GenBank/DDBJ whole genome shotgun (WGS) entry which is preliminary data.</text>
</comment>
<dbReference type="InterPro" id="IPR025826">
    <property type="entry name" value="Co_AT_N_dom"/>
</dbReference>
<proteinExistence type="inferred from homology"/>
<evidence type="ECO:0000256" key="7">
    <source>
        <dbReference type="ARBA" id="ARBA00033334"/>
    </source>
</evidence>
<dbReference type="OrthoDB" id="9810309at2"/>
<dbReference type="CDD" id="cd04301">
    <property type="entry name" value="NAT_SF"/>
    <property type="match status" value="1"/>
</dbReference>
<evidence type="ECO:0000256" key="2">
    <source>
        <dbReference type="ARBA" id="ARBA00007487"/>
    </source>
</evidence>
<sequence length="428" mass="47270">MLRGRHPAPDATFVRSVSSGPVDATPNRQALRPAAASASSSSASTRTGPWPPFDKPRPPPPPLPGMTEPRRLLPSDPALAQVLPLVRRAFAEIAGRIDPPSSLHRMTEADLLRLAEDGEVWALGEPLVACAILSPRPDALYLGRLSVDPAHRRRGHARALLRLALTRARARGLPRVTLGCRVELAENHALFLSEGFRETHRETHPGYGRPTSVWFEKRATPMDDTTPETDDARHAQKMAKKKAARDKIMASKTEERGLVIVHTGKGKGKSSAAFGMIFRCIAHGMHCAVVQFIKGAMHTGERDLIQAHFSDLCEFHAMGEGFTWETQDRARDIAAATKAWDKAKELIRDPANRMVLLDEINIALRYDYIPLDEVLTFLRDEKPPTTHVVLTGRNAADRLIEQADLVTEMELVKHPFRSGVKAQAGVEF</sequence>
<dbReference type="InterPro" id="IPR027417">
    <property type="entry name" value="P-loop_NTPase"/>
</dbReference>
<evidence type="ECO:0000256" key="5">
    <source>
        <dbReference type="ARBA" id="ARBA00024929"/>
    </source>
</evidence>